<dbReference type="RefSeq" id="WP_245130722.1">
    <property type="nucleotide sequence ID" value="NZ_JALJEJ010000006.1"/>
</dbReference>
<evidence type="ECO:0000313" key="3">
    <source>
        <dbReference type="Proteomes" id="UP001139450"/>
    </source>
</evidence>
<evidence type="ECO:0000259" key="1">
    <source>
        <dbReference type="PROSITE" id="PS51819"/>
    </source>
</evidence>
<keyword evidence="3" id="KW-1185">Reference proteome</keyword>
<dbReference type="InterPro" id="IPR029068">
    <property type="entry name" value="Glyas_Bleomycin-R_OHBP_Dase"/>
</dbReference>
<dbReference type="Pfam" id="PF00903">
    <property type="entry name" value="Glyoxalase"/>
    <property type="match status" value="1"/>
</dbReference>
<comment type="caution">
    <text evidence="2">The sequence shown here is derived from an EMBL/GenBank/DDBJ whole genome shotgun (WGS) entry which is preliminary data.</text>
</comment>
<dbReference type="PANTHER" id="PTHR36437:SF2">
    <property type="entry name" value="GLYOXALASE_BLEOMYCIN RESISTANCE PROTEIN_DIOXYGENASE"/>
    <property type="match status" value="1"/>
</dbReference>
<dbReference type="Gene3D" id="3.10.180.10">
    <property type="entry name" value="2,3-Dihydroxybiphenyl 1,2-Dioxygenase, domain 1"/>
    <property type="match status" value="1"/>
</dbReference>
<name>A0A9X1X431_9SPHI</name>
<dbReference type="EMBL" id="JALJEJ010000006">
    <property type="protein sequence ID" value="MCJ8210802.1"/>
    <property type="molecule type" value="Genomic_DNA"/>
</dbReference>
<dbReference type="SUPFAM" id="SSF54593">
    <property type="entry name" value="Glyoxalase/Bleomycin resistance protein/Dihydroxybiphenyl dioxygenase"/>
    <property type="match status" value="1"/>
</dbReference>
<protein>
    <submittedName>
        <fullName evidence="2">VOC family protein</fullName>
    </submittedName>
</protein>
<dbReference type="PROSITE" id="PS51819">
    <property type="entry name" value="VOC"/>
    <property type="match status" value="1"/>
</dbReference>
<organism evidence="2 3">
    <name type="scientific">Mucilaginibacter straminoryzae</name>
    <dbReference type="NCBI Taxonomy" id="2932774"/>
    <lineage>
        <taxon>Bacteria</taxon>
        <taxon>Pseudomonadati</taxon>
        <taxon>Bacteroidota</taxon>
        <taxon>Sphingobacteriia</taxon>
        <taxon>Sphingobacteriales</taxon>
        <taxon>Sphingobacteriaceae</taxon>
        <taxon>Mucilaginibacter</taxon>
    </lineage>
</organism>
<dbReference type="Proteomes" id="UP001139450">
    <property type="component" value="Unassembled WGS sequence"/>
</dbReference>
<sequence>MSIQIKLSSVMVKNQETAAHFYTNVLGFVKKQDVPMGEHRWLTVVSPESDEVELLLEAMAFAPAQTFQAALYEAGIPATGFAVSDIQAEYERLNQQGVSFKMAPTAMGPVTIAILDDNCGNWIQLYQMN</sequence>
<feature type="domain" description="VOC" evidence="1">
    <location>
        <begin position="4"/>
        <end position="128"/>
    </location>
</feature>
<dbReference type="InterPro" id="IPR037523">
    <property type="entry name" value="VOC_core"/>
</dbReference>
<dbReference type="PANTHER" id="PTHR36437">
    <property type="entry name" value="GLYOXALASE/BLEOMYCIN RESISTANCE PROTEIN/DIOXYGENASE"/>
    <property type="match status" value="1"/>
</dbReference>
<gene>
    <name evidence="2" type="ORF">MUY27_13875</name>
</gene>
<accession>A0A9X1X431</accession>
<reference evidence="2" key="1">
    <citation type="submission" date="2022-04" db="EMBL/GenBank/DDBJ databases">
        <title>Mucilaginibacter sp. RS28 isolated from freshwater.</title>
        <authorList>
            <person name="Ko S.-R."/>
        </authorList>
    </citation>
    <scope>NUCLEOTIDE SEQUENCE</scope>
    <source>
        <strain evidence="2">RS28</strain>
    </source>
</reference>
<evidence type="ECO:0000313" key="2">
    <source>
        <dbReference type="EMBL" id="MCJ8210802.1"/>
    </source>
</evidence>
<dbReference type="CDD" id="cd07263">
    <property type="entry name" value="VOC_like"/>
    <property type="match status" value="1"/>
</dbReference>
<dbReference type="InterPro" id="IPR004360">
    <property type="entry name" value="Glyas_Fos-R_dOase_dom"/>
</dbReference>
<proteinExistence type="predicted"/>
<dbReference type="AlphaFoldDB" id="A0A9X1X431"/>